<dbReference type="AlphaFoldDB" id="A0A3M8QSR5"/>
<dbReference type="EMBL" id="RIZI01000187">
    <property type="protein sequence ID" value="RNF59343.1"/>
    <property type="molecule type" value="Genomic_DNA"/>
</dbReference>
<organism evidence="1">
    <name type="scientific">Acidithiobacillus sulfuriphilus</name>
    <dbReference type="NCBI Taxonomy" id="1867749"/>
    <lineage>
        <taxon>Bacteria</taxon>
        <taxon>Pseudomonadati</taxon>
        <taxon>Pseudomonadota</taxon>
        <taxon>Acidithiobacillia</taxon>
        <taxon>Acidithiobacillales</taxon>
        <taxon>Acidithiobacillaceae</taxon>
        <taxon>Acidithiobacillus</taxon>
    </lineage>
</organism>
<protein>
    <submittedName>
        <fullName evidence="1">Uncharacterized protein</fullName>
    </submittedName>
</protein>
<gene>
    <name evidence="1" type="ORF">EC580_11800</name>
</gene>
<name>A0A3M8QSR5_9PROT</name>
<proteinExistence type="predicted"/>
<reference evidence="1" key="1">
    <citation type="submission" date="2018-10" db="EMBL/GenBank/DDBJ databases">
        <title>Acidithiobacillus sulfuriphilus sp. nov.: an extremely acidophilic sulfur-oxidizing chemolithotroph isolated from a neutral pH environment.</title>
        <authorList>
            <person name="Falagan C."/>
            <person name="Moya-Beltran A."/>
            <person name="Quatrini R."/>
            <person name="Johnson D.B."/>
        </authorList>
    </citation>
    <scope>NUCLEOTIDE SEQUENCE [LARGE SCALE GENOMIC DNA]</scope>
    <source>
        <strain evidence="1">CJ-2</strain>
    </source>
</reference>
<accession>A0A3M8QSR5</accession>
<comment type="caution">
    <text evidence="1">The sequence shown here is derived from an EMBL/GenBank/DDBJ whole genome shotgun (WGS) entry which is preliminary data.</text>
</comment>
<evidence type="ECO:0000313" key="1">
    <source>
        <dbReference type="EMBL" id="RNF59343.1"/>
    </source>
</evidence>
<sequence>MVSMEPLGDAMRCNDIHQGGFSATLCRTCRCSSANPRCLGLVAVAKAPAELMGAASALINVWRGLAGAAG</sequence>